<keyword evidence="4" id="KW-0408">Iron</keyword>
<evidence type="ECO:0000256" key="2">
    <source>
        <dbReference type="ARBA" id="ARBA00022723"/>
    </source>
</evidence>
<feature type="transmembrane region" description="Helical" evidence="5">
    <location>
        <begin position="12"/>
        <end position="33"/>
    </location>
</feature>
<dbReference type="Proteomes" id="UP001632037">
    <property type="component" value="Unassembled WGS sequence"/>
</dbReference>
<comment type="similarity">
    <text evidence="1">Belongs to the cytochrome P450 family.</text>
</comment>
<name>A0ABD3FE32_9STRA</name>
<reference evidence="6 7" key="1">
    <citation type="submission" date="2024-09" db="EMBL/GenBank/DDBJ databases">
        <title>Genome sequencing and assembly of Phytophthora oleae, isolate VK10A, causative agent of rot of olive drupes.</title>
        <authorList>
            <person name="Conti Taguali S."/>
            <person name="Riolo M."/>
            <person name="La Spada F."/>
            <person name="Cacciola S.O."/>
            <person name="Dionisio G."/>
        </authorList>
    </citation>
    <scope>NUCLEOTIDE SEQUENCE [LARGE SCALE GENOMIC DNA]</scope>
    <source>
        <strain evidence="6 7">VK10A</strain>
    </source>
</reference>
<dbReference type="EMBL" id="JBIMZQ010000023">
    <property type="protein sequence ID" value="KAL3664574.1"/>
    <property type="molecule type" value="Genomic_DNA"/>
</dbReference>
<evidence type="ECO:0000256" key="3">
    <source>
        <dbReference type="ARBA" id="ARBA00023002"/>
    </source>
</evidence>
<sequence>MMPCSLLNARGLVTISPGPLLGSTLALVVFWAMRQGRERRLSWTSTPLPPQGYRHLPSASTAHTPVRVGMTAEQPKEGSPAFYDWVFAMTMRFHGKPWVLHRTGRPDVLVVSSPGSFEDIQRTFAMQFDKVGSDADGLSHDAHGGAIALVGTGRLRPSMNTQRQLAVCVLSSPALRQQASVLVKQKLESLVTQLEGSLEGGLDVMKLIRQFAIEVFTELGFGLQLRSRYGEANILEKAVDDIQTRVAERLQRPTVAWKLERLLDVGCEAALRRSVDVVNAITLEAVAAKRKRSCDSPVAGSRVDMLDLLLSQKCSSKSSKDPEFLAEFVLSLVLAARDSMAHALDKCLQCLAQYPDEQEKLVSDLKEAEEQGKDLHSVVRLEAVVKETLRLFPAKPFVRRRARLDTVLSDGTFVATGVEVAMDLYTMARRENVWGTDSAQFRPQRWIDPTTGRLRPVSTYKFNAFLGGPRACVGADITLAEIKNVVAAVTLQVRLEVDDSNGKDKGCDAVRVQVRRRDPSPTAKLA</sequence>
<dbReference type="Gene3D" id="1.10.630.10">
    <property type="entry name" value="Cytochrome P450"/>
    <property type="match status" value="1"/>
</dbReference>
<keyword evidence="5" id="KW-1133">Transmembrane helix</keyword>
<comment type="caution">
    <text evidence="6">The sequence shown here is derived from an EMBL/GenBank/DDBJ whole genome shotgun (WGS) entry which is preliminary data.</text>
</comment>
<dbReference type="Pfam" id="PF00067">
    <property type="entry name" value="p450"/>
    <property type="match status" value="1"/>
</dbReference>
<evidence type="ECO:0000256" key="1">
    <source>
        <dbReference type="ARBA" id="ARBA00010617"/>
    </source>
</evidence>
<protein>
    <recommendedName>
        <fullName evidence="8">Cytochrome P450</fullName>
    </recommendedName>
</protein>
<keyword evidence="5" id="KW-0472">Membrane</keyword>
<evidence type="ECO:0000256" key="4">
    <source>
        <dbReference type="ARBA" id="ARBA00023004"/>
    </source>
</evidence>
<dbReference type="SUPFAM" id="SSF48264">
    <property type="entry name" value="Cytochrome P450"/>
    <property type="match status" value="1"/>
</dbReference>
<keyword evidence="7" id="KW-1185">Reference proteome</keyword>
<keyword evidence="3" id="KW-0560">Oxidoreductase</keyword>
<dbReference type="GO" id="GO:0016491">
    <property type="term" value="F:oxidoreductase activity"/>
    <property type="evidence" value="ECO:0007669"/>
    <property type="project" value="UniProtKB-KW"/>
</dbReference>
<dbReference type="PRINTS" id="PR00385">
    <property type="entry name" value="P450"/>
</dbReference>
<evidence type="ECO:0000313" key="6">
    <source>
        <dbReference type="EMBL" id="KAL3664574.1"/>
    </source>
</evidence>
<keyword evidence="5" id="KW-0812">Transmembrane</keyword>
<evidence type="ECO:0000256" key="5">
    <source>
        <dbReference type="SAM" id="Phobius"/>
    </source>
</evidence>
<accession>A0ABD3FE32</accession>
<evidence type="ECO:0000313" key="7">
    <source>
        <dbReference type="Proteomes" id="UP001632037"/>
    </source>
</evidence>
<proteinExistence type="inferred from homology"/>
<evidence type="ECO:0008006" key="8">
    <source>
        <dbReference type="Google" id="ProtNLM"/>
    </source>
</evidence>
<dbReference type="InterPro" id="IPR001128">
    <property type="entry name" value="Cyt_P450"/>
</dbReference>
<organism evidence="6 7">
    <name type="scientific">Phytophthora oleae</name>
    <dbReference type="NCBI Taxonomy" id="2107226"/>
    <lineage>
        <taxon>Eukaryota</taxon>
        <taxon>Sar</taxon>
        <taxon>Stramenopiles</taxon>
        <taxon>Oomycota</taxon>
        <taxon>Peronosporomycetes</taxon>
        <taxon>Peronosporales</taxon>
        <taxon>Peronosporaceae</taxon>
        <taxon>Phytophthora</taxon>
    </lineage>
</organism>
<gene>
    <name evidence="6" type="ORF">V7S43_010327</name>
</gene>
<dbReference type="GO" id="GO:0046872">
    <property type="term" value="F:metal ion binding"/>
    <property type="evidence" value="ECO:0007669"/>
    <property type="project" value="UniProtKB-KW"/>
</dbReference>
<dbReference type="PANTHER" id="PTHR24296">
    <property type="entry name" value="CYTOCHROME P450"/>
    <property type="match status" value="1"/>
</dbReference>
<keyword evidence="2" id="KW-0479">Metal-binding</keyword>
<dbReference type="AlphaFoldDB" id="A0ABD3FE32"/>
<dbReference type="InterPro" id="IPR036396">
    <property type="entry name" value="Cyt_P450_sf"/>
</dbReference>